<gene>
    <name evidence="2" type="ORF">ANCDUO_08826</name>
</gene>
<evidence type="ECO:0000313" key="3">
    <source>
        <dbReference type="Proteomes" id="UP000054047"/>
    </source>
</evidence>
<feature type="chain" id="PRO_5002147432" description="Secreted protein" evidence="1">
    <location>
        <begin position="19"/>
        <end position="94"/>
    </location>
</feature>
<evidence type="ECO:0000313" key="2">
    <source>
        <dbReference type="EMBL" id="KIH60908.1"/>
    </source>
</evidence>
<dbReference type="AlphaFoldDB" id="A0A0C2CVK7"/>
<protein>
    <recommendedName>
        <fullName evidence="4">Secreted protein</fullName>
    </recommendedName>
</protein>
<keyword evidence="1" id="KW-0732">Signal</keyword>
<dbReference type="Proteomes" id="UP000054047">
    <property type="component" value="Unassembled WGS sequence"/>
</dbReference>
<proteinExistence type="predicted"/>
<evidence type="ECO:0008006" key="4">
    <source>
        <dbReference type="Google" id="ProtNLM"/>
    </source>
</evidence>
<sequence>MFATKLTFLTLWIQGVLTYPNTAEVIRRDPNTKLILWGTRHGNRNPEQLVFKTPSVWGFEGNTELTQRASSFSIEISAERSDIFSKKKGYARKV</sequence>
<evidence type="ECO:0000256" key="1">
    <source>
        <dbReference type="SAM" id="SignalP"/>
    </source>
</evidence>
<accession>A0A0C2CVK7</accession>
<keyword evidence="3" id="KW-1185">Reference proteome</keyword>
<name>A0A0C2CVK7_9BILA</name>
<feature type="signal peptide" evidence="1">
    <location>
        <begin position="1"/>
        <end position="18"/>
    </location>
</feature>
<dbReference type="EMBL" id="KN730536">
    <property type="protein sequence ID" value="KIH60908.1"/>
    <property type="molecule type" value="Genomic_DNA"/>
</dbReference>
<reference evidence="2 3" key="1">
    <citation type="submission" date="2013-12" db="EMBL/GenBank/DDBJ databases">
        <title>Draft genome of the parsitic nematode Ancylostoma duodenale.</title>
        <authorList>
            <person name="Mitreva M."/>
        </authorList>
    </citation>
    <scope>NUCLEOTIDE SEQUENCE [LARGE SCALE GENOMIC DNA]</scope>
    <source>
        <strain evidence="2 3">Zhejiang</strain>
    </source>
</reference>
<organism evidence="2 3">
    <name type="scientific">Ancylostoma duodenale</name>
    <dbReference type="NCBI Taxonomy" id="51022"/>
    <lineage>
        <taxon>Eukaryota</taxon>
        <taxon>Metazoa</taxon>
        <taxon>Ecdysozoa</taxon>
        <taxon>Nematoda</taxon>
        <taxon>Chromadorea</taxon>
        <taxon>Rhabditida</taxon>
        <taxon>Rhabditina</taxon>
        <taxon>Rhabditomorpha</taxon>
        <taxon>Strongyloidea</taxon>
        <taxon>Ancylostomatidae</taxon>
        <taxon>Ancylostomatinae</taxon>
        <taxon>Ancylostoma</taxon>
    </lineage>
</organism>